<dbReference type="EMBL" id="JAULSN010000003">
    <property type="protein sequence ID" value="KAK3375617.1"/>
    <property type="molecule type" value="Genomic_DNA"/>
</dbReference>
<organism evidence="2 3">
    <name type="scientific">Lasiosphaeria ovina</name>
    <dbReference type="NCBI Taxonomy" id="92902"/>
    <lineage>
        <taxon>Eukaryota</taxon>
        <taxon>Fungi</taxon>
        <taxon>Dikarya</taxon>
        <taxon>Ascomycota</taxon>
        <taxon>Pezizomycotina</taxon>
        <taxon>Sordariomycetes</taxon>
        <taxon>Sordariomycetidae</taxon>
        <taxon>Sordariales</taxon>
        <taxon>Lasiosphaeriaceae</taxon>
        <taxon>Lasiosphaeria</taxon>
    </lineage>
</organism>
<evidence type="ECO:0008006" key="4">
    <source>
        <dbReference type="Google" id="ProtNLM"/>
    </source>
</evidence>
<feature type="compositionally biased region" description="Acidic residues" evidence="1">
    <location>
        <begin position="667"/>
        <end position="690"/>
    </location>
</feature>
<dbReference type="Proteomes" id="UP001287356">
    <property type="component" value="Unassembled WGS sequence"/>
</dbReference>
<feature type="region of interest" description="Disordered" evidence="1">
    <location>
        <begin position="242"/>
        <end position="312"/>
    </location>
</feature>
<feature type="compositionally biased region" description="Basic and acidic residues" evidence="1">
    <location>
        <begin position="272"/>
        <end position="281"/>
    </location>
</feature>
<name>A0AAE0KG67_9PEZI</name>
<dbReference type="AlphaFoldDB" id="A0AAE0KG67"/>
<keyword evidence="3" id="KW-1185">Reference proteome</keyword>
<proteinExistence type="predicted"/>
<protein>
    <recommendedName>
        <fullName evidence="4">HNH nuclease domain-containing protein</fullName>
    </recommendedName>
</protein>
<evidence type="ECO:0000313" key="2">
    <source>
        <dbReference type="EMBL" id="KAK3375617.1"/>
    </source>
</evidence>
<comment type="caution">
    <text evidence="2">The sequence shown here is derived from an EMBL/GenBank/DDBJ whole genome shotgun (WGS) entry which is preliminary data.</text>
</comment>
<evidence type="ECO:0000313" key="3">
    <source>
        <dbReference type="Proteomes" id="UP001287356"/>
    </source>
</evidence>
<feature type="region of interest" description="Disordered" evidence="1">
    <location>
        <begin position="654"/>
        <end position="690"/>
    </location>
</feature>
<sequence length="690" mass="77126">MLAGADAPHDLVVLAVDGLLKDVESGKNVKHILKQIKALPKALEDLFTALIKEIDLEDRSTALHLFMWAILAKGRLRLREWHHILAFIRGGTPPPASLDEWRASEFYTQNDAQLERQIRSLSQGLIEAKGGIDVPDIGGDVGSILASAGSLDSTSGDSRVVQPIHESLRGRAERELSMQAPQRRLRSRSAISFMSSASAHSTGRGFGSPTVMGSLAARSIPTGWSPPDEDQNCIARRYHRLPQSMDPSKDNSPKHGPPSRAILPPSLSGARGKYEKARSVSHELQNAFDDLSRKVEPELNPGEERQEPDAKSGLELASLGVELALKKKEEILLERQVIIEERDANLIGPHMATKRLRASDHRYVSAGNELWKQQQKKTRFDDPGIVRLLDPRGGSTSTCLLALYKKCDGLEKTKKRPSTFRSDTLTYYAGKTSNFTEESGGVWCHITGNWYRPTQVKAVHIIPFFLDSDDIGEMLFGSRAPSLRRAGNALLLVDQIEKWFNTYHLVIVPVDSTETPITRWKVDIISPDIRNSSYLHYDDHGSDLDGKELQFHNNNRPVSRFMYFHFIIALVRIKDIKRQGWQDIWARYYQQRPFPTPGNYLRRSMLLALATHYGTADMEVVASWITDHGFDSPLMLTDEESTEAARRVHAAVNKAIARAETGPKDGSDDEEEDSDEGDSDEGDNEIDMEG</sequence>
<reference evidence="2" key="2">
    <citation type="submission" date="2023-06" db="EMBL/GenBank/DDBJ databases">
        <authorList>
            <consortium name="Lawrence Berkeley National Laboratory"/>
            <person name="Haridas S."/>
            <person name="Hensen N."/>
            <person name="Bonometti L."/>
            <person name="Westerberg I."/>
            <person name="Brannstrom I.O."/>
            <person name="Guillou S."/>
            <person name="Cros-Aarteil S."/>
            <person name="Calhoun S."/>
            <person name="Kuo A."/>
            <person name="Mondo S."/>
            <person name="Pangilinan J."/>
            <person name="Riley R."/>
            <person name="Labutti K."/>
            <person name="Andreopoulos B."/>
            <person name="Lipzen A."/>
            <person name="Chen C."/>
            <person name="Yanf M."/>
            <person name="Daum C."/>
            <person name="Ng V."/>
            <person name="Clum A."/>
            <person name="Steindorff A."/>
            <person name="Ohm R."/>
            <person name="Martin F."/>
            <person name="Silar P."/>
            <person name="Natvig D."/>
            <person name="Lalanne C."/>
            <person name="Gautier V."/>
            <person name="Ament-Velasquez S.L."/>
            <person name="Kruys A."/>
            <person name="Hutchinson M.I."/>
            <person name="Powell A.J."/>
            <person name="Barry K."/>
            <person name="Miller A.N."/>
            <person name="Grigoriev I.V."/>
            <person name="Debuchy R."/>
            <person name="Gladieux P."/>
            <person name="Thoren M.H."/>
            <person name="Johannesson H."/>
        </authorList>
    </citation>
    <scope>NUCLEOTIDE SEQUENCE</scope>
    <source>
        <strain evidence="2">CBS 958.72</strain>
    </source>
</reference>
<reference evidence="2" key="1">
    <citation type="journal article" date="2023" name="Mol. Phylogenet. Evol.">
        <title>Genome-scale phylogeny and comparative genomics of the fungal order Sordariales.</title>
        <authorList>
            <person name="Hensen N."/>
            <person name="Bonometti L."/>
            <person name="Westerberg I."/>
            <person name="Brannstrom I.O."/>
            <person name="Guillou S."/>
            <person name="Cros-Aarteil S."/>
            <person name="Calhoun S."/>
            <person name="Haridas S."/>
            <person name="Kuo A."/>
            <person name="Mondo S."/>
            <person name="Pangilinan J."/>
            <person name="Riley R."/>
            <person name="LaButti K."/>
            <person name="Andreopoulos B."/>
            <person name="Lipzen A."/>
            <person name="Chen C."/>
            <person name="Yan M."/>
            <person name="Daum C."/>
            <person name="Ng V."/>
            <person name="Clum A."/>
            <person name="Steindorff A."/>
            <person name="Ohm R.A."/>
            <person name="Martin F."/>
            <person name="Silar P."/>
            <person name="Natvig D.O."/>
            <person name="Lalanne C."/>
            <person name="Gautier V."/>
            <person name="Ament-Velasquez S.L."/>
            <person name="Kruys A."/>
            <person name="Hutchinson M.I."/>
            <person name="Powell A.J."/>
            <person name="Barry K."/>
            <person name="Miller A.N."/>
            <person name="Grigoriev I.V."/>
            <person name="Debuchy R."/>
            <person name="Gladieux P."/>
            <person name="Hiltunen Thoren M."/>
            <person name="Johannesson H."/>
        </authorList>
    </citation>
    <scope>NUCLEOTIDE SEQUENCE</scope>
    <source>
        <strain evidence="2">CBS 958.72</strain>
    </source>
</reference>
<evidence type="ECO:0000256" key="1">
    <source>
        <dbReference type="SAM" id="MobiDB-lite"/>
    </source>
</evidence>
<feature type="compositionally biased region" description="Basic and acidic residues" evidence="1">
    <location>
        <begin position="290"/>
        <end position="312"/>
    </location>
</feature>
<gene>
    <name evidence="2" type="ORF">B0T24DRAFT_591322</name>
</gene>
<accession>A0AAE0KG67</accession>